<evidence type="ECO:0000256" key="5">
    <source>
        <dbReference type="ARBA" id="ARBA00023136"/>
    </source>
</evidence>
<evidence type="ECO:0000313" key="11">
    <source>
        <dbReference type="Proteomes" id="UP000019151"/>
    </source>
</evidence>
<dbReference type="EMBL" id="CP007129">
    <property type="protein sequence ID" value="AHG92257.1"/>
    <property type="molecule type" value="Genomic_DNA"/>
</dbReference>
<dbReference type="InterPro" id="IPR003838">
    <property type="entry name" value="ABC3_permease_C"/>
</dbReference>
<dbReference type="InterPro" id="IPR050250">
    <property type="entry name" value="Macrolide_Exporter_MacB"/>
</dbReference>
<feature type="transmembrane region" description="Helical" evidence="7">
    <location>
        <begin position="455"/>
        <end position="477"/>
    </location>
</feature>
<keyword evidence="10" id="KW-0614">Plasmid</keyword>
<feature type="domain" description="MacB-like periplasmic core" evidence="9">
    <location>
        <begin position="539"/>
        <end position="733"/>
    </location>
</feature>
<feature type="domain" description="ABC3 transporter permease C-terminal" evidence="8">
    <location>
        <begin position="366"/>
        <end position="482"/>
    </location>
</feature>
<dbReference type="KEGG" id="gba:J421_4722"/>
<name>W0RP46_9BACT</name>
<dbReference type="InterPro" id="IPR025857">
    <property type="entry name" value="MacB_PCD"/>
</dbReference>
<evidence type="ECO:0000256" key="1">
    <source>
        <dbReference type="ARBA" id="ARBA00004651"/>
    </source>
</evidence>
<reference evidence="10 11" key="1">
    <citation type="journal article" date="2014" name="Genome Announc.">
        <title>Genome Sequence and Methylome of Soil Bacterium Gemmatirosa kalamazoonensis KBS708T, a Member of the Rarely Cultivated Gemmatimonadetes Phylum.</title>
        <authorList>
            <person name="Debruyn J.M."/>
            <person name="Radosevich M."/>
            <person name="Wommack K.E."/>
            <person name="Polson S.W."/>
            <person name="Hauser L.J."/>
            <person name="Fawaz M.N."/>
            <person name="Korlach J."/>
            <person name="Tsai Y.C."/>
        </authorList>
    </citation>
    <scope>NUCLEOTIDE SEQUENCE [LARGE SCALE GENOMIC DNA]</scope>
    <source>
        <strain evidence="10 11">KBS708</strain>
        <plasmid evidence="11">Plasmid 1</plasmid>
    </source>
</reference>
<dbReference type="RefSeq" id="WP_025413608.1">
    <property type="nucleotide sequence ID" value="NZ_CP007129.1"/>
</dbReference>
<protein>
    <submittedName>
        <fullName evidence="10">Permease</fullName>
    </submittedName>
</protein>
<evidence type="ECO:0000259" key="9">
    <source>
        <dbReference type="Pfam" id="PF12704"/>
    </source>
</evidence>
<comment type="subcellular location">
    <subcellularLocation>
        <location evidence="1">Cell membrane</location>
        <topology evidence="1">Multi-pass membrane protein</topology>
    </subcellularLocation>
</comment>
<dbReference type="AlphaFoldDB" id="W0RP46"/>
<feature type="domain" description="MacB-like periplasmic core" evidence="9">
    <location>
        <begin position="114"/>
        <end position="322"/>
    </location>
</feature>
<dbReference type="Pfam" id="PF12704">
    <property type="entry name" value="MacB_PCD"/>
    <property type="match status" value="2"/>
</dbReference>
<dbReference type="PANTHER" id="PTHR30572">
    <property type="entry name" value="MEMBRANE COMPONENT OF TRANSPORTER-RELATED"/>
    <property type="match status" value="1"/>
</dbReference>
<dbReference type="Pfam" id="PF02687">
    <property type="entry name" value="FtsX"/>
    <property type="match status" value="2"/>
</dbReference>
<dbReference type="GO" id="GO:0005886">
    <property type="term" value="C:plasma membrane"/>
    <property type="evidence" value="ECO:0007669"/>
    <property type="project" value="UniProtKB-SubCell"/>
</dbReference>
<evidence type="ECO:0000259" key="8">
    <source>
        <dbReference type="Pfam" id="PF02687"/>
    </source>
</evidence>
<sequence length="890" mass="94193">MRDAREIDWHREVRARLRATRLHPQDEAQVVDEIAEHLAAQYAELAPAIGPGAARERLLAELREPGLDDAAAARRRRARPAPTRVWGAGSLWRDVRYGMRSLRRSPGMVAAGAAALALGIGLTATVFSILYGLLLKGLPFDDAPRIAIVRYVDPRNGSDDLPIPFGDFVRYRAGQRSFETLGAYGAEMATVTGGDRPDRVRAARVTAGVFDVTRVRPLLGRTLVATDAMSGAPPVAVLGFATWRDRYGADSGVVGKVLRVDGHPYTVVGVMPERYEFPREVRVWLPLQLDAATARAGEGPSLLVVGRLRAGASYEQANAELTGMARRIATERTEGGVTFRAVVQPFIRGTIPVRVYSLFYAMLGAVMLVLLVACANVANLLLDRAAARTREIGIRTSLGASRLAVIRQSLVESTLIAAPAALLGTALAGGGVVAFNRAMAELEHPFWMDIRLHPAVLAFVLATTALASLVSGLLPALQSARLDAAETLKDESHAASSLRVGRLSRAIVGVEIALSSALLLASGFVTKSVAQLRAVEPGFATTGVYTAQVDVPAGDPDARRRFTDALERGLSSLPRVEAAYVGSGLPGTGWGGGSFAVEGRSYTRDQDYPSARSLAVSPGFFTTFGVRVLRGRAIGAADRGGATPVAVISESLARRQFADVDPLGQRLRLGGADGHGEWLTVVGVMPTLFAMSMRNPWPAEVLTALAQEPRAAGASAVTVALRGPVDAGTAIRAAVRAADPDAPVYDQASMEAVFARETWMARVLGTMFMIFGGVSLALAAIGLYAVMAFSVSRRTRELGIRAALGASRRDVIRMVLRQAAAQIALGMTAGFLVGGAIVRLARAALFEVQPGDPTVFAAVALVLGAAALVACLVPARRATKVDPLVALRID</sequence>
<feature type="transmembrane region" description="Helical" evidence="7">
    <location>
        <begin position="853"/>
        <end position="873"/>
    </location>
</feature>
<feature type="transmembrane region" description="Helical" evidence="7">
    <location>
        <begin position="109"/>
        <end position="134"/>
    </location>
</feature>
<dbReference type="HOGENOM" id="CLU_009433_1_0_0"/>
<organism evidence="10 11">
    <name type="scientific">Gemmatirosa kalamazoonensis</name>
    <dbReference type="NCBI Taxonomy" id="861299"/>
    <lineage>
        <taxon>Bacteria</taxon>
        <taxon>Pseudomonadati</taxon>
        <taxon>Gemmatimonadota</taxon>
        <taxon>Gemmatimonadia</taxon>
        <taxon>Gemmatimonadales</taxon>
        <taxon>Gemmatimonadaceae</taxon>
        <taxon>Gemmatirosa</taxon>
    </lineage>
</organism>
<geneLocation type="plasmid" evidence="10 11">
    <name>1</name>
</geneLocation>
<evidence type="ECO:0000256" key="3">
    <source>
        <dbReference type="ARBA" id="ARBA00022692"/>
    </source>
</evidence>
<keyword evidence="4 7" id="KW-1133">Transmembrane helix</keyword>
<dbReference type="Proteomes" id="UP000019151">
    <property type="component" value="Plasmid 1"/>
</dbReference>
<dbReference type="OrthoDB" id="9770036at2"/>
<evidence type="ECO:0000256" key="6">
    <source>
        <dbReference type="ARBA" id="ARBA00038076"/>
    </source>
</evidence>
<feature type="transmembrane region" description="Helical" evidence="7">
    <location>
        <begin position="415"/>
        <end position="435"/>
    </location>
</feature>
<feature type="transmembrane region" description="Helical" evidence="7">
    <location>
        <begin position="358"/>
        <end position="382"/>
    </location>
</feature>
<evidence type="ECO:0000256" key="2">
    <source>
        <dbReference type="ARBA" id="ARBA00022475"/>
    </source>
</evidence>
<dbReference type="NCBIfam" id="TIGR03434">
    <property type="entry name" value="ADOP"/>
    <property type="match status" value="1"/>
</dbReference>
<comment type="similarity">
    <text evidence="6">Belongs to the ABC-4 integral membrane protein family.</text>
</comment>
<feature type="domain" description="ABC3 transporter permease C-terminal" evidence="8">
    <location>
        <begin position="769"/>
        <end position="883"/>
    </location>
</feature>
<dbReference type="GO" id="GO:0022857">
    <property type="term" value="F:transmembrane transporter activity"/>
    <property type="evidence" value="ECO:0007669"/>
    <property type="project" value="TreeGrafter"/>
</dbReference>
<evidence type="ECO:0000256" key="4">
    <source>
        <dbReference type="ARBA" id="ARBA00022989"/>
    </source>
</evidence>
<dbReference type="InterPro" id="IPR017800">
    <property type="entry name" value="ADOP"/>
</dbReference>
<dbReference type="PANTHER" id="PTHR30572:SF4">
    <property type="entry name" value="ABC TRANSPORTER PERMEASE YTRF"/>
    <property type="match status" value="1"/>
</dbReference>
<gene>
    <name evidence="10" type="ORF">J421_4722</name>
</gene>
<keyword evidence="2" id="KW-1003">Cell membrane</keyword>
<evidence type="ECO:0000313" key="10">
    <source>
        <dbReference type="EMBL" id="AHG92257.1"/>
    </source>
</evidence>
<dbReference type="InParanoid" id="W0RP46"/>
<feature type="transmembrane region" description="Helical" evidence="7">
    <location>
        <begin position="759"/>
        <end position="786"/>
    </location>
</feature>
<feature type="transmembrane region" description="Helical" evidence="7">
    <location>
        <begin position="819"/>
        <end position="841"/>
    </location>
</feature>
<accession>W0RP46</accession>
<keyword evidence="5 7" id="KW-0472">Membrane</keyword>
<feature type="transmembrane region" description="Helical" evidence="7">
    <location>
        <begin position="506"/>
        <end position="525"/>
    </location>
</feature>
<proteinExistence type="inferred from homology"/>
<evidence type="ECO:0000256" key="7">
    <source>
        <dbReference type="SAM" id="Phobius"/>
    </source>
</evidence>
<keyword evidence="3 7" id="KW-0812">Transmembrane</keyword>
<keyword evidence="11" id="KW-1185">Reference proteome</keyword>